<reference evidence="2" key="1">
    <citation type="submission" date="2020-09" db="EMBL/GenBank/DDBJ databases">
        <title>Bosea spartocytisi sp. nov. a root nodule endophyte of Spartocytisus supranubius in the high mountain ecosystem fo the Teide National Park (Canary Islands, Spain).</title>
        <authorList>
            <person name="Pulido-Suarez L."/>
            <person name="Peix A."/>
            <person name="Igual J.M."/>
            <person name="Socas-Perez N."/>
            <person name="Velazquez E."/>
            <person name="Flores-Felix J.D."/>
            <person name="Leon-Barrios M."/>
        </authorList>
    </citation>
    <scope>NUCLEOTIDE SEQUENCE</scope>
    <source>
        <strain evidence="2">SSUT16</strain>
    </source>
</reference>
<dbReference type="Proteomes" id="UP000619295">
    <property type="component" value="Unassembled WGS sequence"/>
</dbReference>
<dbReference type="InterPro" id="IPR001031">
    <property type="entry name" value="Thioesterase"/>
</dbReference>
<proteinExistence type="predicted"/>
<accession>A0A927EAI4</accession>
<evidence type="ECO:0000313" key="2">
    <source>
        <dbReference type="EMBL" id="MBD3846990.1"/>
    </source>
</evidence>
<dbReference type="SUPFAM" id="SSF53474">
    <property type="entry name" value="alpha/beta-Hydrolases"/>
    <property type="match status" value="1"/>
</dbReference>
<comment type="caution">
    <text evidence="2">The sequence shown here is derived from an EMBL/GenBank/DDBJ whole genome shotgun (WGS) entry which is preliminary data.</text>
</comment>
<dbReference type="SMART" id="SM00824">
    <property type="entry name" value="PKS_TE"/>
    <property type="match status" value="1"/>
</dbReference>
<dbReference type="Pfam" id="PF00975">
    <property type="entry name" value="Thioesterase"/>
    <property type="match status" value="1"/>
</dbReference>
<dbReference type="InterPro" id="IPR029058">
    <property type="entry name" value="AB_hydrolase_fold"/>
</dbReference>
<dbReference type="InterPro" id="IPR020802">
    <property type="entry name" value="TesA-like"/>
</dbReference>
<dbReference type="Gene3D" id="3.40.50.1820">
    <property type="entry name" value="alpha/beta hydrolase"/>
    <property type="match status" value="1"/>
</dbReference>
<protein>
    <submittedName>
        <fullName evidence="2">Thioesterase</fullName>
    </submittedName>
</protein>
<dbReference type="RefSeq" id="WP_191124634.1">
    <property type="nucleotide sequence ID" value="NZ_JACXWY010000008.1"/>
</dbReference>
<sequence>MNAAGLPLIVLPGASGHAPDCSPFCAGPSDRDRVIALRYPNWRNSVDAGLTGEALVDAFAAEIMDRIPQMPVVLLGVSIGGHFAYATALRLESLGRTVAGLCIIDSGSITAARSAQWKARLASHAADLLRRGRPGALVLHARHLAWRGLFRLAGDGLPVLAREHAAPLHRIGTIDPAFAEELSMRLRIRMTAAWMRNLDDRTTSLHAPAALLRTAATAANDGLWRKRCPELRIIDLPGNHETLFEAENAAALRAAFLAATAEWNDAGPVFH</sequence>
<dbReference type="AlphaFoldDB" id="A0A927EAI4"/>
<organism evidence="2 3">
    <name type="scientific">Bosea spartocytisi</name>
    <dbReference type="NCBI Taxonomy" id="2773451"/>
    <lineage>
        <taxon>Bacteria</taxon>
        <taxon>Pseudomonadati</taxon>
        <taxon>Pseudomonadota</taxon>
        <taxon>Alphaproteobacteria</taxon>
        <taxon>Hyphomicrobiales</taxon>
        <taxon>Boseaceae</taxon>
        <taxon>Bosea</taxon>
    </lineage>
</organism>
<evidence type="ECO:0000259" key="1">
    <source>
        <dbReference type="SMART" id="SM00824"/>
    </source>
</evidence>
<dbReference type="EMBL" id="JACXWY010000008">
    <property type="protein sequence ID" value="MBD3846990.1"/>
    <property type="molecule type" value="Genomic_DNA"/>
</dbReference>
<feature type="domain" description="Thioesterase TesA-like" evidence="1">
    <location>
        <begin position="9"/>
        <end position="257"/>
    </location>
</feature>
<keyword evidence="3" id="KW-1185">Reference proteome</keyword>
<name>A0A927EAI4_9HYPH</name>
<evidence type="ECO:0000313" key="3">
    <source>
        <dbReference type="Proteomes" id="UP000619295"/>
    </source>
</evidence>
<gene>
    <name evidence="2" type="ORF">IED13_14880</name>
</gene>